<keyword evidence="7 8" id="KW-0472">Membrane</keyword>
<feature type="transmembrane region" description="Helical" evidence="8">
    <location>
        <begin position="23"/>
        <end position="41"/>
    </location>
</feature>
<feature type="transmembrane region" description="Helical" evidence="8">
    <location>
        <begin position="262"/>
        <end position="286"/>
    </location>
</feature>
<protein>
    <submittedName>
        <fullName evidence="10">Dolichyl-phosphate-mannose-protein mannosyltransferase</fullName>
    </submittedName>
</protein>
<dbReference type="Proteomes" id="UP000199598">
    <property type="component" value="Unassembled WGS sequence"/>
</dbReference>
<accession>A0A1I3V6I3</accession>
<feature type="transmembrane region" description="Helical" evidence="8">
    <location>
        <begin position="77"/>
        <end position="99"/>
    </location>
</feature>
<dbReference type="EMBL" id="FOSK01000001">
    <property type="protein sequence ID" value="SFJ90905.1"/>
    <property type="molecule type" value="Genomic_DNA"/>
</dbReference>
<evidence type="ECO:0000256" key="7">
    <source>
        <dbReference type="ARBA" id="ARBA00023136"/>
    </source>
</evidence>
<dbReference type="InterPro" id="IPR038731">
    <property type="entry name" value="RgtA/B/C-like"/>
</dbReference>
<feature type="domain" description="Glycosyltransferase RgtA/B/C/D-like" evidence="9">
    <location>
        <begin position="74"/>
        <end position="234"/>
    </location>
</feature>
<proteinExistence type="predicted"/>
<organism evidence="10 11">
    <name type="scientific">Pseudovibrio ascidiaceicola</name>
    <dbReference type="NCBI Taxonomy" id="285279"/>
    <lineage>
        <taxon>Bacteria</taxon>
        <taxon>Pseudomonadati</taxon>
        <taxon>Pseudomonadota</taxon>
        <taxon>Alphaproteobacteria</taxon>
        <taxon>Hyphomicrobiales</taxon>
        <taxon>Stappiaceae</taxon>
        <taxon>Pseudovibrio</taxon>
    </lineage>
</organism>
<feature type="transmembrane region" description="Helical" evidence="8">
    <location>
        <begin position="335"/>
        <end position="353"/>
    </location>
</feature>
<keyword evidence="6 8" id="KW-1133">Transmembrane helix</keyword>
<keyword evidence="11" id="KW-1185">Reference proteome</keyword>
<comment type="subcellular location">
    <subcellularLocation>
        <location evidence="1">Cell membrane</location>
        <topology evidence="1">Multi-pass membrane protein</topology>
    </subcellularLocation>
</comment>
<gene>
    <name evidence="10" type="ORF">SAMN04488518_101220</name>
</gene>
<feature type="transmembrane region" description="Helical" evidence="8">
    <location>
        <begin position="307"/>
        <end position="329"/>
    </location>
</feature>
<keyword evidence="2" id="KW-1003">Cell membrane</keyword>
<feature type="transmembrane region" description="Helical" evidence="8">
    <location>
        <begin position="192"/>
        <end position="209"/>
    </location>
</feature>
<evidence type="ECO:0000256" key="3">
    <source>
        <dbReference type="ARBA" id="ARBA00022676"/>
    </source>
</evidence>
<keyword evidence="4" id="KW-0808">Transferase</keyword>
<dbReference type="PANTHER" id="PTHR33908">
    <property type="entry name" value="MANNOSYLTRANSFERASE YKCB-RELATED"/>
    <property type="match status" value="1"/>
</dbReference>
<evidence type="ECO:0000256" key="6">
    <source>
        <dbReference type="ARBA" id="ARBA00022989"/>
    </source>
</evidence>
<keyword evidence="3 10" id="KW-0328">Glycosyltransferase</keyword>
<evidence type="ECO:0000256" key="8">
    <source>
        <dbReference type="SAM" id="Phobius"/>
    </source>
</evidence>
<evidence type="ECO:0000259" key="9">
    <source>
        <dbReference type="Pfam" id="PF13231"/>
    </source>
</evidence>
<feature type="transmembrane region" description="Helical" evidence="8">
    <location>
        <begin position="362"/>
        <end position="384"/>
    </location>
</feature>
<evidence type="ECO:0000313" key="10">
    <source>
        <dbReference type="EMBL" id="SFJ90905.1"/>
    </source>
</evidence>
<dbReference type="GO" id="GO:0016757">
    <property type="term" value="F:glycosyltransferase activity"/>
    <property type="evidence" value="ECO:0007669"/>
    <property type="project" value="UniProtKB-KW"/>
</dbReference>
<dbReference type="InterPro" id="IPR050297">
    <property type="entry name" value="LipidA_mod_glycosyltrf_83"/>
</dbReference>
<dbReference type="Pfam" id="PF13231">
    <property type="entry name" value="PMT_2"/>
    <property type="match status" value="1"/>
</dbReference>
<name>A0A1I3V6I3_9HYPH</name>
<comment type="caution">
    <text evidence="10">The sequence shown here is derived from an EMBL/GenBank/DDBJ whole genome shotgun (WGS) entry which is preliminary data.</text>
</comment>
<feature type="transmembrane region" description="Helical" evidence="8">
    <location>
        <begin position="216"/>
        <end position="236"/>
    </location>
</feature>
<evidence type="ECO:0000256" key="1">
    <source>
        <dbReference type="ARBA" id="ARBA00004651"/>
    </source>
</evidence>
<evidence type="ECO:0000313" key="11">
    <source>
        <dbReference type="Proteomes" id="UP000199598"/>
    </source>
</evidence>
<keyword evidence="5 8" id="KW-0812">Transmembrane</keyword>
<evidence type="ECO:0000256" key="2">
    <source>
        <dbReference type="ARBA" id="ARBA00022475"/>
    </source>
</evidence>
<evidence type="ECO:0000256" key="4">
    <source>
        <dbReference type="ARBA" id="ARBA00022679"/>
    </source>
</evidence>
<evidence type="ECO:0000256" key="5">
    <source>
        <dbReference type="ARBA" id="ARBA00022692"/>
    </source>
</evidence>
<dbReference type="PANTHER" id="PTHR33908:SF11">
    <property type="entry name" value="MEMBRANE PROTEIN"/>
    <property type="match status" value="1"/>
</dbReference>
<reference evidence="10 11" key="1">
    <citation type="submission" date="2016-10" db="EMBL/GenBank/DDBJ databases">
        <authorList>
            <person name="Varghese N."/>
            <person name="Submissions S."/>
        </authorList>
    </citation>
    <scope>NUCLEOTIDE SEQUENCE [LARGE SCALE GENOMIC DNA]</scope>
    <source>
        <strain evidence="10 11">DSM 16392</strain>
    </source>
</reference>
<sequence>MVQMLQDQGFLPKLQRAIASDNWAAFIANRFVWLLAGYFIIQTITRYFASPVLGLDEAEQIIAAQSFQLGYGPQPPLYTWLTIVFFSVFGDGLFATALLKNSLLFLGYLGVWLTARKASDPTLAAIGTASLIFLPQISWESQRALSHSVLMFACSAWTVYLFLTCIEKPSWWRAVVFGVVIAAGALSKYNYMFLLVALIAAGFCIEEGRKFLCSKYILGSAVVAVVLLVPPAFWMFENQDLIYARVHKFGIDKVERHFLTGFFSLINAALQFVIVAVVLFFCAWATSFYWKDAEQHDQYVKENIRKLLTLVVIFGLVIAAVSVVASGATNVKDRWLQPILFLAPLVASLWLFAEVSMRQAKIILGTASVLSVLIVVLIPFNFAFGSFKKPSAHALPSQAIVDTLAQYGVRSVLTTSHSIAGNIGDLKPGWAVTIPEYSGIDINYAYPVAILWKGHSKAVPANMSALYQKLKGKPIPNSEIHIEAAPYYHWSEYPFEYSFIIVDGSDQAVSQH</sequence>
<feature type="transmembrane region" description="Helical" evidence="8">
    <location>
        <begin position="144"/>
        <end position="163"/>
    </location>
</feature>